<proteinExistence type="predicted"/>
<comment type="caution">
    <text evidence="1">The sequence shown here is derived from an EMBL/GenBank/DDBJ whole genome shotgun (WGS) entry which is preliminary data.</text>
</comment>
<organism evidence="1 2">
    <name type="scientific">Proteiniclasticum sediminis</name>
    <dbReference type="NCBI Taxonomy" id="2804028"/>
    <lineage>
        <taxon>Bacteria</taxon>
        <taxon>Bacillati</taxon>
        <taxon>Bacillota</taxon>
        <taxon>Clostridia</taxon>
        <taxon>Eubacteriales</taxon>
        <taxon>Clostridiaceae</taxon>
        <taxon>Proteiniclasticum</taxon>
    </lineage>
</organism>
<sequence>MSRVNFSHRYVTQGVNRQLSLDLQLMLWSMIDDTAYPRDELQVFQLKTLEETGILIRHTQEEPAYEKHVIFKFPSPWALDDRIFVVDNGEYTVMMLSSEY</sequence>
<evidence type="ECO:0000313" key="2">
    <source>
        <dbReference type="Proteomes" id="UP000675379"/>
    </source>
</evidence>
<evidence type="ECO:0008006" key="3">
    <source>
        <dbReference type="Google" id="ProtNLM"/>
    </source>
</evidence>
<dbReference type="InterPro" id="IPR009303">
    <property type="entry name" value="DUF960"/>
</dbReference>
<name>A0A941CRQ0_9CLOT</name>
<dbReference type="RefSeq" id="WP_211800887.1">
    <property type="nucleotide sequence ID" value="NZ_JAGSCS010000007.1"/>
</dbReference>
<dbReference type="Gene3D" id="3.10.450.150">
    <property type="entry name" value="enterococcus faecalis protein"/>
    <property type="match status" value="1"/>
</dbReference>
<dbReference type="Pfam" id="PF06124">
    <property type="entry name" value="DUF960"/>
    <property type="match status" value="1"/>
</dbReference>
<protein>
    <recommendedName>
        <fullName evidence="3">DUF960 domain-containing protein</fullName>
    </recommendedName>
</protein>
<evidence type="ECO:0000313" key="1">
    <source>
        <dbReference type="EMBL" id="MBR0576108.1"/>
    </source>
</evidence>
<keyword evidence="2" id="KW-1185">Reference proteome</keyword>
<gene>
    <name evidence="1" type="ORF">KCG48_07105</name>
</gene>
<reference evidence="1" key="1">
    <citation type="submission" date="2021-04" db="EMBL/GenBank/DDBJ databases">
        <title>Proteiniclasticum sedimins sp. nov., an obligate anaerobic bacterium isolated from anaerobic sludge.</title>
        <authorList>
            <person name="Liu J."/>
        </authorList>
    </citation>
    <scope>NUCLEOTIDE SEQUENCE</scope>
    <source>
        <strain evidence="1">BAD-10</strain>
    </source>
</reference>
<dbReference type="EMBL" id="JAGSCS010000007">
    <property type="protein sequence ID" value="MBR0576108.1"/>
    <property type="molecule type" value="Genomic_DNA"/>
</dbReference>
<accession>A0A941CRQ0</accession>
<dbReference type="AlphaFoldDB" id="A0A941CRQ0"/>
<dbReference type="Proteomes" id="UP000675379">
    <property type="component" value="Unassembled WGS sequence"/>
</dbReference>